<organism evidence="1 2">
    <name type="scientific">Vicia faba</name>
    <name type="common">Broad bean</name>
    <name type="synonym">Faba vulgaris</name>
    <dbReference type="NCBI Taxonomy" id="3906"/>
    <lineage>
        <taxon>Eukaryota</taxon>
        <taxon>Viridiplantae</taxon>
        <taxon>Streptophyta</taxon>
        <taxon>Embryophyta</taxon>
        <taxon>Tracheophyta</taxon>
        <taxon>Spermatophyta</taxon>
        <taxon>Magnoliopsida</taxon>
        <taxon>eudicotyledons</taxon>
        <taxon>Gunneridae</taxon>
        <taxon>Pentapetalae</taxon>
        <taxon>rosids</taxon>
        <taxon>fabids</taxon>
        <taxon>Fabales</taxon>
        <taxon>Fabaceae</taxon>
        <taxon>Papilionoideae</taxon>
        <taxon>50 kb inversion clade</taxon>
        <taxon>NPAAA clade</taxon>
        <taxon>Hologalegina</taxon>
        <taxon>IRL clade</taxon>
        <taxon>Fabeae</taxon>
        <taxon>Vicia</taxon>
    </lineage>
</organism>
<name>A0AAV0ZJ60_VICFA</name>
<evidence type="ECO:0000313" key="2">
    <source>
        <dbReference type="Proteomes" id="UP001157006"/>
    </source>
</evidence>
<evidence type="ECO:0000313" key="1">
    <source>
        <dbReference type="EMBL" id="CAI8597814.1"/>
    </source>
</evidence>
<reference evidence="1 2" key="1">
    <citation type="submission" date="2023-01" db="EMBL/GenBank/DDBJ databases">
        <authorList>
            <person name="Kreplak J."/>
        </authorList>
    </citation>
    <scope>NUCLEOTIDE SEQUENCE [LARGE SCALE GENOMIC DNA]</scope>
</reference>
<gene>
    <name evidence="1" type="ORF">VFH_II098680</name>
</gene>
<dbReference type="PIRSF" id="PIRSF031279">
    <property type="entry name" value="UCP031279"/>
    <property type="match status" value="1"/>
</dbReference>
<dbReference type="InterPro" id="IPR016972">
    <property type="entry name" value="UCP031279"/>
</dbReference>
<keyword evidence="2" id="KW-1185">Reference proteome</keyword>
<dbReference type="EMBL" id="OX451737">
    <property type="protein sequence ID" value="CAI8597814.1"/>
    <property type="molecule type" value="Genomic_DNA"/>
</dbReference>
<accession>A0AAV0ZJ60</accession>
<proteinExistence type="predicted"/>
<dbReference type="AlphaFoldDB" id="A0AAV0ZJ60"/>
<protein>
    <submittedName>
        <fullName evidence="1">Uncharacterized protein</fullName>
    </submittedName>
</protein>
<dbReference type="PANTHER" id="PTHR33526">
    <property type="entry name" value="OS07G0123800 PROTEIN"/>
    <property type="match status" value="1"/>
</dbReference>
<dbReference type="Proteomes" id="UP001157006">
    <property type="component" value="Chromosome 2"/>
</dbReference>
<dbReference type="PANTHER" id="PTHR33526:SF20">
    <property type="entry name" value="VQ DOMAIN-CONTAINING PROTEIN"/>
    <property type="match status" value="1"/>
</dbReference>
<sequence length="173" mass="19734">MKRESHKQSKFKHYISTPVGILKKAKDLYVNGLLACSGRIAASAPAHISVSHLPADTAKENSGERQSLREIFRTAPINETRFVINGERVVPIRNTIGSEMVMQRRQRQGIAGYKYNRNKMSYQTEVRKMGRIDEDKPCCFEEDESDHSISKGNLVYLYPRSRRINSVVKLPPL</sequence>